<accession>A0A7J5XBJ1</accession>
<evidence type="ECO:0000313" key="3">
    <source>
        <dbReference type="Proteomes" id="UP000518266"/>
    </source>
</evidence>
<dbReference type="PANTHER" id="PTHR46791">
    <property type="entry name" value="EXPRESSED PROTEIN"/>
    <property type="match status" value="1"/>
</dbReference>
<dbReference type="PANTHER" id="PTHR46791:SF13">
    <property type="entry name" value="CLR5 DOMAIN-CONTAINING PROTEIN"/>
    <property type="match status" value="1"/>
</dbReference>
<name>A0A7J5XBJ1_DISMA</name>
<keyword evidence="3" id="KW-1185">Reference proteome</keyword>
<proteinExistence type="predicted"/>
<comment type="caution">
    <text evidence="2">The sequence shown here is derived from an EMBL/GenBank/DDBJ whole genome shotgun (WGS) entry which is preliminary data.</text>
</comment>
<gene>
    <name evidence="2" type="ORF">F7725_025586</name>
</gene>
<dbReference type="OrthoDB" id="10045093at2759"/>
<feature type="domain" description="Integrase core" evidence="1">
    <location>
        <begin position="122"/>
        <end position="288"/>
    </location>
</feature>
<organism evidence="2 3">
    <name type="scientific">Dissostichus mawsoni</name>
    <name type="common">Antarctic cod</name>
    <dbReference type="NCBI Taxonomy" id="36200"/>
    <lineage>
        <taxon>Eukaryota</taxon>
        <taxon>Metazoa</taxon>
        <taxon>Chordata</taxon>
        <taxon>Craniata</taxon>
        <taxon>Vertebrata</taxon>
        <taxon>Euteleostomi</taxon>
        <taxon>Actinopterygii</taxon>
        <taxon>Neopterygii</taxon>
        <taxon>Teleostei</taxon>
        <taxon>Neoteleostei</taxon>
        <taxon>Acanthomorphata</taxon>
        <taxon>Eupercaria</taxon>
        <taxon>Perciformes</taxon>
        <taxon>Notothenioidei</taxon>
        <taxon>Nototheniidae</taxon>
        <taxon>Dissostichus</taxon>
    </lineage>
</organism>
<dbReference type="Pfam" id="PF24764">
    <property type="entry name" value="rva_4"/>
    <property type="match status" value="1"/>
</dbReference>
<dbReference type="InterPro" id="IPR058913">
    <property type="entry name" value="Integrase_dom_put"/>
</dbReference>
<evidence type="ECO:0000259" key="1">
    <source>
        <dbReference type="Pfam" id="PF24764"/>
    </source>
</evidence>
<dbReference type="Proteomes" id="UP000518266">
    <property type="component" value="Unassembled WGS sequence"/>
</dbReference>
<evidence type="ECO:0000313" key="2">
    <source>
        <dbReference type="EMBL" id="KAF3834382.1"/>
    </source>
</evidence>
<dbReference type="EMBL" id="JAAKFY010000026">
    <property type="protein sequence ID" value="KAF3834382.1"/>
    <property type="molecule type" value="Genomic_DNA"/>
</dbReference>
<sequence length="375" mass="42876">MDHFDLISFYFHLGMNYNDILQSLAVKHSVIISKRHLIRLLKMHGLKRKQYADIGQVVDFIKQELEGPGRLHGYRWMHAKCLQSGINAKKEDVRLILANLDPNFSAMRRARRLIRRRYFAQGPNYIWHPSGIFINGCIGGFSRKIIWLKAAYTSSDPHVIGGYFVEAVEQTGGCPRIIRTNLGSENVVVRDIQTFLRRHDNDNRSGDRSYIAGTSTSNQRIESWWGILRKEGMEYWIQFLGEMKDEGLFVGDFLDKSLVQLSFRNVIQEHLDKIKAVWNTHRIRPTKNCNVPSGIPDVMYTVPQLWGSEDCVVPHSDLGACKQACKFLSTIPCDEDVFDLCNMIMLESGLTFPTNIPQAPSSLTELPEQFANITA</sequence>
<protein>
    <recommendedName>
        <fullName evidence="1">Integrase core domain-containing protein</fullName>
    </recommendedName>
</protein>
<dbReference type="AlphaFoldDB" id="A0A7J5XBJ1"/>
<reference evidence="2 3" key="1">
    <citation type="submission" date="2020-03" db="EMBL/GenBank/DDBJ databases">
        <title>Dissostichus mawsoni Genome sequencing and assembly.</title>
        <authorList>
            <person name="Park H."/>
        </authorList>
    </citation>
    <scope>NUCLEOTIDE SEQUENCE [LARGE SCALE GENOMIC DNA]</scope>
    <source>
        <strain evidence="2">DM0001</strain>
        <tissue evidence="2">Muscle</tissue>
    </source>
</reference>